<comment type="caution">
    <text evidence="1">The sequence shown here is derived from an EMBL/GenBank/DDBJ whole genome shotgun (WGS) entry which is preliminary data.</text>
</comment>
<reference evidence="1 2" key="1">
    <citation type="journal article" date="2022" name="New Phytol.">
        <title>Ecological generalism drives hyperdiversity of secondary metabolite gene clusters in xylarialean endophytes.</title>
        <authorList>
            <person name="Franco M.E.E."/>
            <person name="Wisecaver J.H."/>
            <person name="Arnold A.E."/>
            <person name="Ju Y.M."/>
            <person name="Slot J.C."/>
            <person name="Ahrendt S."/>
            <person name="Moore L.P."/>
            <person name="Eastman K.E."/>
            <person name="Scott K."/>
            <person name="Konkel Z."/>
            <person name="Mondo S.J."/>
            <person name="Kuo A."/>
            <person name="Hayes R.D."/>
            <person name="Haridas S."/>
            <person name="Andreopoulos B."/>
            <person name="Riley R."/>
            <person name="LaButti K."/>
            <person name="Pangilinan J."/>
            <person name="Lipzen A."/>
            <person name="Amirebrahimi M."/>
            <person name="Yan J."/>
            <person name="Adam C."/>
            <person name="Keymanesh K."/>
            <person name="Ng V."/>
            <person name="Louie K."/>
            <person name="Northen T."/>
            <person name="Drula E."/>
            <person name="Henrissat B."/>
            <person name="Hsieh H.M."/>
            <person name="Youens-Clark K."/>
            <person name="Lutzoni F."/>
            <person name="Miadlikowska J."/>
            <person name="Eastwood D.C."/>
            <person name="Hamelin R.C."/>
            <person name="Grigoriev I.V."/>
            <person name="U'Ren J.M."/>
        </authorList>
    </citation>
    <scope>NUCLEOTIDE SEQUENCE [LARGE SCALE GENOMIC DNA]</scope>
    <source>
        <strain evidence="1 2">ER1909</strain>
    </source>
</reference>
<accession>A0ACC0DL91</accession>
<proteinExistence type="predicted"/>
<keyword evidence="2" id="KW-1185">Reference proteome</keyword>
<organism evidence="1 2">
    <name type="scientific">Hypoxylon rubiginosum</name>
    <dbReference type="NCBI Taxonomy" id="110542"/>
    <lineage>
        <taxon>Eukaryota</taxon>
        <taxon>Fungi</taxon>
        <taxon>Dikarya</taxon>
        <taxon>Ascomycota</taxon>
        <taxon>Pezizomycotina</taxon>
        <taxon>Sordariomycetes</taxon>
        <taxon>Xylariomycetidae</taxon>
        <taxon>Xylariales</taxon>
        <taxon>Hypoxylaceae</taxon>
        <taxon>Hypoxylon</taxon>
    </lineage>
</organism>
<evidence type="ECO:0000313" key="2">
    <source>
        <dbReference type="Proteomes" id="UP001497680"/>
    </source>
</evidence>
<evidence type="ECO:0000313" key="1">
    <source>
        <dbReference type="EMBL" id="KAI6093251.1"/>
    </source>
</evidence>
<name>A0ACC0DL91_9PEZI</name>
<sequence length="431" mass="49067">MPSITTIPLEILIHITTYVGLKNPTRLYTDTTTDFGALRLSCKHVEASLFRTFAQRYFDDVSFNRAESSLRKFVDISKSRLSPYLRHVTIHTEVIPALEVLPQNLDSDTSDPETDIVADARYHRRRANQKVFLNTSQDQLMLIDAFRNLSNLEEVIVLGPPPHIFGYIYGACFRDEFGIHNVGLQKVIEQISNASCVQNVLFSLGRSGTRLKRLYVDMGYHMCDDALNIPSFMEEAVLPVLNHIEAFDLVLPSSGDSVVIHSKEQKLHEIETYYTRKFLLQVSQVKKLCLTRARGAGFYNWLSGPTSEKHYNGPRGLEPPVSPAFTNLCELELNDCYGIKTDDFLKIIQKFSSTMRKLCLYRIGFMMFNLDEWPGFLAQLAQASRHIEEISLREISVCENGYRPGKIMFNNGKDFFYAGSNMEEVLGSLVT</sequence>
<dbReference type="Proteomes" id="UP001497680">
    <property type="component" value="Unassembled WGS sequence"/>
</dbReference>
<gene>
    <name evidence="1" type="ORF">F4821DRAFT_222516</name>
</gene>
<protein>
    <submittedName>
        <fullName evidence="1">Uncharacterized protein</fullName>
    </submittedName>
</protein>
<dbReference type="EMBL" id="MU394281">
    <property type="protein sequence ID" value="KAI6093251.1"/>
    <property type="molecule type" value="Genomic_DNA"/>
</dbReference>